<dbReference type="Proteomes" id="UP001055811">
    <property type="component" value="Linkage Group LG06"/>
</dbReference>
<reference evidence="2" key="1">
    <citation type="journal article" date="2022" name="Mol. Ecol. Resour.">
        <title>The genomes of chicory, endive, great burdock and yacon provide insights into Asteraceae palaeo-polyploidization history and plant inulin production.</title>
        <authorList>
            <person name="Fan W."/>
            <person name="Wang S."/>
            <person name="Wang H."/>
            <person name="Wang A."/>
            <person name="Jiang F."/>
            <person name="Liu H."/>
            <person name="Zhao H."/>
            <person name="Xu D."/>
            <person name="Zhang Y."/>
        </authorList>
    </citation>
    <scope>NUCLEOTIDE SEQUENCE [LARGE SCALE GENOMIC DNA]</scope>
    <source>
        <strain evidence="2">cv. Punajuju</strain>
    </source>
</reference>
<reference evidence="1 2" key="2">
    <citation type="journal article" date="2022" name="Mol. Ecol. Resour.">
        <title>The genomes of chicory, endive, great burdock and yacon provide insights into Asteraceae paleo-polyploidization history and plant inulin production.</title>
        <authorList>
            <person name="Fan W."/>
            <person name="Wang S."/>
            <person name="Wang H."/>
            <person name="Wang A."/>
            <person name="Jiang F."/>
            <person name="Liu H."/>
            <person name="Zhao H."/>
            <person name="Xu D."/>
            <person name="Zhang Y."/>
        </authorList>
    </citation>
    <scope>NUCLEOTIDE SEQUENCE [LARGE SCALE GENOMIC DNA]</scope>
    <source>
        <strain evidence="2">cv. Punajuju</strain>
        <tissue evidence="1">Leaves</tissue>
    </source>
</reference>
<proteinExistence type="predicted"/>
<dbReference type="EMBL" id="CM042014">
    <property type="protein sequence ID" value="KAI3723941.1"/>
    <property type="molecule type" value="Genomic_DNA"/>
</dbReference>
<comment type="caution">
    <text evidence="1">The sequence shown here is derived from an EMBL/GenBank/DDBJ whole genome shotgun (WGS) entry which is preliminary data.</text>
</comment>
<gene>
    <name evidence="1" type="ORF">L2E82_35703</name>
</gene>
<keyword evidence="2" id="KW-1185">Reference proteome</keyword>
<organism evidence="1 2">
    <name type="scientific">Cichorium intybus</name>
    <name type="common">Chicory</name>
    <dbReference type="NCBI Taxonomy" id="13427"/>
    <lineage>
        <taxon>Eukaryota</taxon>
        <taxon>Viridiplantae</taxon>
        <taxon>Streptophyta</taxon>
        <taxon>Embryophyta</taxon>
        <taxon>Tracheophyta</taxon>
        <taxon>Spermatophyta</taxon>
        <taxon>Magnoliopsida</taxon>
        <taxon>eudicotyledons</taxon>
        <taxon>Gunneridae</taxon>
        <taxon>Pentapetalae</taxon>
        <taxon>asterids</taxon>
        <taxon>campanulids</taxon>
        <taxon>Asterales</taxon>
        <taxon>Asteraceae</taxon>
        <taxon>Cichorioideae</taxon>
        <taxon>Cichorieae</taxon>
        <taxon>Cichoriinae</taxon>
        <taxon>Cichorium</taxon>
    </lineage>
</organism>
<accession>A0ACB9BPJ3</accession>
<protein>
    <submittedName>
        <fullName evidence="1">Uncharacterized protein</fullName>
    </submittedName>
</protein>
<sequence>MKKAKNDALTILCKLELIYPPAFFDIIIHLVLHLPNEALCGGCMAEGYVAEEALTFCSMYLRDVQTRFSRPDRNKDAVVEKRKFWGFESKCRPTSARQNKHLDPIEKLNIEWFVLDNYAAVRVYMK</sequence>
<evidence type="ECO:0000313" key="1">
    <source>
        <dbReference type="EMBL" id="KAI3723941.1"/>
    </source>
</evidence>
<evidence type="ECO:0000313" key="2">
    <source>
        <dbReference type="Proteomes" id="UP001055811"/>
    </source>
</evidence>
<name>A0ACB9BPJ3_CICIN</name>